<feature type="compositionally biased region" description="Basic and acidic residues" evidence="1">
    <location>
        <begin position="78"/>
        <end position="88"/>
    </location>
</feature>
<feature type="compositionally biased region" description="Low complexity" evidence="1">
    <location>
        <begin position="68"/>
        <end position="77"/>
    </location>
</feature>
<proteinExistence type="predicted"/>
<feature type="compositionally biased region" description="Basic and acidic residues" evidence="1">
    <location>
        <begin position="1"/>
        <end position="11"/>
    </location>
</feature>
<dbReference type="EMBL" id="CP056041">
    <property type="protein sequence ID" value="QKZ20346.1"/>
    <property type="molecule type" value="Genomic_DNA"/>
</dbReference>
<keyword evidence="3" id="KW-1185">Reference proteome</keyword>
<dbReference type="Proteomes" id="UP000509418">
    <property type="component" value="Chromosome"/>
</dbReference>
<reference evidence="2 3" key="1">
    <citation type="submission" date="2020-06" db="EMBL/GenBank/DDBJ databases">
        <title>Genome mining for natural products.</title>
        <authorList>
            <person name="Zhang B."/>
            <person name="Shi J."/>
            <person name="Ge H."/>
        </authorList>
    </citation>
    <scope>NUCLEOTIDE SEQUENCE [LARGE SCALE GENOMIC DNA]</scope>
    <source>
        <strain evidence="2 3">NA02069</strain>
    </source>
</reference>
<organism evidence="2 3">
    <name type="scientific">Streptomyces chartreusis</name>
    <dbReference type="NCBI Taxonomy" id="1969"/>
    <lineage>
        <taxon>Bacteria</taxon>
        <taxon>Bacillati</taxon>
        <taxon>Actinomycetota</taxon>
        <taxon>Actinomycetes</taxon>
        <taxon>Kitasatosporales</taxon>
        <taxon>Streptomycetaceae</taxon>
        <taxon>Streptomyces</taxon>
    </lineage>
</organism>
<dbReference type="AlphaFoldDB" id="A0A7H8TA46"/>
<evidence type="ECO:0000313" key="2">
    <source>
        <dbReference type="EMBL" id="QKZ20346.1"/>
    </source>
</evidence>
<dbReference type="RefSeq" id="WP_176576406.1">
    <property type="nucleotide sequence ID" value="NZ_CBDRGH010000036.1"/>
</dbReference>
<evidence type="ECO:0000256" key="1">
    <source>
        <dbReference type="SAM" id="MobiDB-lite"/>
    </source>
</evidence>
<gene>
    <name evidence="2" type="ORF">HUT05_25140</name>
</gene>
<accession>A0A7H8TA46</accession>
<sequence>MTKRGGNDPGKKPARGAATGTDRLGSGLGRSKGGSKSRSSANPAVPKNLYETKGTSRRAAPVANRNLTITAGKTRGTTTERVRQKKATDTGLGKITTGRMARFAAVLAHYKRPITAAEARAMNKIIEADQSVPELRPRRR</sequence>
<feature type="region of interest" description="Disordered" evidence="1">
    <location>
        <begin position="1"/>
        <end position="93"/>
    </location>
</feature>
<name>A0A7H8TA46_STRCX</name>
<evidence type="ECO:0000313" key="3">
    <source>
        <dbReference type="Proteomes" id="UP000509418"/>
    </source>
</evidence>
<protein>
    <submittedName>
        <fullName evidence="2">Uncharacterized protein</fullName>
    </submittedName>
</protein>